<sequence>MHSSTASLTSFPETAFSLAGVLPGAPPEATYEDTLKLLQSWVETSADSKENGTPYKERITVPNIDHSVAEKVFQKISLGDNKVRFNWSVIGNTAVFDMPKAPHDLPGNWMMMVLPQIDDALMRTATCGNPSVCPTGTHDVYLATAGKKGKKTKYLTGTIAGKNTGSHFQPDASFHLQYLNDKGDATYASPRPRVILETAFSDKLTDTQDKACEYLYNTDGDIHAVIICNMSHPIPKQGFKAEISVWVRAPNENYTDIPVDPCQSPQGVHKGEPIESMDNRSHVSITSENVPVPSIYRHAGDVNNRYLIMNRSGWQVIMQEDSEDVKNVEPAEYLELNVYDFVRVCDSEDAKLIREDDQWVKLDLKWLRTQIRTQLALDRDQFAAPPPALKGLLWSPLLRLFGFGRKAHKAIKAANKAKEGASNQSGPLDH</sequence>
<protein>
    <submittedName>
        <fullName evidence="1">Uncharacterized protein</fullName>
    </submittedName>
</protein>
<dbReference type="EMBL" id="JATN01000322">
    <property type="protein sequence ID" value="EUC54672.1"/>
    <property type="molecule type" value="Genomic_DNA"/>
</dbReference>
<dbReference type="Proteomes" id="UP000030108">
    <property type="component" value="Unassembled WGS sequence"/>
</dbReference>
<dbReference type="AlphaFoldDB" id="X8IYB8"/>
<reference evidence="2" key="1">
    <citation type="journal article" date="2014" name="Genome Announc.">
        <title>Draft genome sequence of the plant-pathogenic soil fungus Rhizoctonia solani anastomosis group 3 strain Rhs1AP.</title>
        <authorList>
            <person name="Cubeta M.A."/>
            <person name="Thomas E."/>
            <person name="Dean R.A."/>
            <person name="Jabaji S."/>
            <person name="Neate S.M."/>
            <person name="Tavantzis S."/>
            <person name="Toda T."/>
            <person name="Vilgalys R."/>
            <person name="Bharathan N."/>
            <person name="Fedorova-Abrams N."/>
            <person name="Pakala S.B."/>
            <person name="Pakala S.M."/>
            <person name="Zafar N."/>
            <person name="Joardar V."/>
            <person name="Losada L."/>
            <person name="Nierman W.C."/>
        </authorList>
    </citation>
    <scope>NUCLEOTIDE SEQUENCE [LARGE SCALE GENOMIC DNA]</scope>
    <source>
        <strain evidence="2">AG-3</strain>
    </source>
</reference>
<feature type="non-terminal residue" evidence="1">
    <location>
        <position position="430"/>
    </location>
</feature>
<evidence type="ECO:0000313" key="1">
    <source>
        <dbReference type="EMBL" id="EUC54672.1"/>
    </source>
</evidence>
<accession>X8IYB8</accession>
<proteinExistence type="predicted"/>
<evidence type="ECO:0000313" key="2">
    <source>
        <dbReference type="Proteomes" id="UP000030108"/>
    </source>
</evidence>
<gene>
    <name evidence="1" type="ORF">RSOL_064820</name>
</gene>
<comment type="caution">
    <text evidence="1">The sequence shown here is derived from an EMBL/GenBank/DDBJ whole genome shotgun (WGS) entry which is preliminary data.</text>
</comment>
<organism evidence="1 2">
    <name type="scientific">Rhizoctonia solani AG-3 Rhs1AP</name>
    <dbReference type="NCBI Taxonomy" id="1086054"/>
    <lineage>
        <taxon>Eukaryota</taxon>
        <taxon>Fungi</taxon>
        <taxon>Dikarya</taxon>
        <taxon>Basidiomycota</taxon>
        <taxon>Agaricomycotina</taxon>
        <taxon>Agaricomycetes</taxon>
        <taxon>Cantharellales</taxon>
        <taxon>Ceratobasidiaceae</taxon>
        <taxon>Rhizoctonia</taxon>
    </lineage>
</organism>
<name>X8IYB8_9AGAM</name>